<dbReference type="SFLD" id="SFLDS00029">
    <property type="entry name" value="Radical_SAM"/>
    <property type="match status" value="1"/>
</dbReference>
<dbReference type="InterPro" id="IPR006638">
    <property type="entry name" value="Elp3/MiaA/NifB-like_rSAM"/>
</dbReference>
<dbReference type="SMART" id="SM00729">
    <property type="entry name" value="Elp3"/>
    <property type="match status" value="1"/>
</dbReference>
<name>A0A6A4RCN0_9RHOB</name>
<dbReference type="Pfam" id="PF02310">
    <property type="entry name" value="B12-binding"/>
    <property type="match status" value="1"/>
</dbReference>
<keyword evidence="5" id="KW-0479">Metal-binding</keyword>
<evidence type="ECO:0000256" key="6">
    <source>
        <dbReference type="ARBA" id="ARBA00023004"/>
    </source>
</evidence>
<dbReference type="InterPro" id="IPR023404">
    <property type="entry name" value="rSAM_horseshoe"/>
</dbReference>
<keyword evidence="2" id="KW-0489">Methyltransferase</keyword>
<evidence type="ECO:0000259" key="8">
    <source>
        <dbReference type="PROSITE" id="PS51332"/>
    </source>
</evidence>
<dbReference type="SFLD" id="SFLDG01082">
    <property type="entry name" value="B12-binding_domain_containing"/>
    <property type="match status" value="1"/>
</dbReference>
<evidence type="ECO:0000256" key="7">
    <source>
        <dbReference type="ARBA" id="ARBA00023014"/>
    </source>
</evidence>
<keyword evidence="7" id="KW-0411">Iron-sulfur</keyword>
<dbReference type="InterPro" id="IPR034466">
    <property type="entry name" value="Methyltransferase_Class_B"/>
</dbReference>
<dbReference type="EMBL" id="WSFO01000026">
    <property type="protein sequence ID" value="KAE9624743.1"/>
    <property type="molecule type" value="Genomic_DNA"/>
</dbReference>
<proteinExistence type="predicted"/>
<accession>A0A6A4RCN0</accession>
<dbReference type="Gene3D" id="3.80.30.20">
    <property type="entry name" value="tm_1862 like domain"/>
    <property type="match status" value="1"/>
</dbReference>
<dbReference type="AlphaFoldDB" id="A0A6A4RCN0"/>
<comment type="caution">
    <text evidence="10">The sequence shown here is derived from an EMBL/GenBank/DDBJ whole genome shotgun (WGS) entry which is preliminary data.</text>
</comment>
<dbReference type="Pfam" id="PF04055">
    <property type="entry name" value="Radical_SAM"/>
    <property type="match status" value="1"/>
</dbReference>
<dbReference type="InterPro" id="IPR007197">
    <property type="entry name" value="rSAM"/>
</dbReference>
<dbReference type="Gene3D" id="3.40.50.280">
    <property type="entry name" value="Cobalamin-binding domain"/>
    <property type="match status" value="1"/>
</dbReference>
<evidence type="ECO:0000256" key="2">
    <source>
        <dbReference type="ARBA" id="ARBA00022603"/>
    </source>
</evidence>
<protein>
    <submittedName>
        <fullName evidence="10">Radical SAM protein</fullName>
    </submittedName>
</protein>
<dbReference type="GO" id="GO:0003824">
    <property type="term" value="F:catalytic activity"/>
    <property type="evidence" value="ECO:0007669"/>
    <property type="project" value="InterPro"/>
</dbReference>
<dbReference type="InterPro" id="IPR058240">
    <property type="entry name" value="rSAM_sf"/>
</dbReference>
<evidence type="ECO:0000256" key="3">
    <source>
        <dbReference type="ARBA" id="ARBA00022679"/>
    </source>
</evidence>
<dbReference type="CDD" id="cd01335">
    <property type="entry name" value="Radical_SAM"/>
    <property type="match status" value="1"/>
</dbReference>
<reference evidence="10 11" key="1">
    <citation type="submission" date="2019-12" db="EMBL/GenBank/DDBJ databases">
        <authorList>
            <person name="Zhang Y.-J."/>
        </authorList>
    </citation>
    <scope>NUCLEOTIDE SEQUENCE [LARGE SCALE GENOMIC DNA]</scope>
    <source>
        <strain evidence="10 11">H18S-6</strain>
    </source>
</reference>
<dbReference type="InterPro" id="IPR006158">
    <property type="entry name" value="Cobalamin-bd"/>
</dbReference>
<dbReference type="PROSITE" id="PS51918">
    <property type="entry name" value="RADICAL_SAM"/>
    <property type="match status" value="1"/>
</dbReference>
<keyword evidence="4" id="KW-0949">S-adenosyl-L-methionine</keyword>
<evidence type="ECO:0000313" key="10">
    <source>
        <dbReference type="EMBL" id="KAE9624743.1"/>
    </source>
</evidence>
<feature type="domain" description="B12-binding" evidence="8">
    <location>
        <begin position="1"/>
        <end position="126"/>
    </location>
</feature>
<comment type="cofactor">
    <cofactor evidence="1">
        <name>[4Fe-4S] cluster</name>
        <dbReference type="ChEBI" id="CHEBI:49883"/>
    </cofactor>
</comment>
<dbReference type="SUPFAM" id="SSF102114">
    <property type="entry name" value="Radical SAM enzymes"/>
    <property type="match status" value="1"/>
</dbReference>
<keyword evidence="3" id="KW-0808">Transferase</keyword>
<dbReference type="CDD" id="cd02068">
    <property type="entry name" value="radical_SAM_B12_BD"/>
    <property type="match status" value="1"/>
</dbReference>
<dbReference type="Proteomes" id="UP000441586">
    <property type="component" value="Unassembled WGS sequence"/>
</dbReference>
<dbReference type="GO" id="GO:0031419">
    <property type="term" value="F:cobalamin binding"/>
    <property type="evidence" value="ECO:0007669"/>
    <property type="project" value="InterPro"/>
</dbReference>
<dbReference type="InterPro" id="IPR051198">
    <property type="entry name" value="BchE-like"/>
</dbReference>
<organism evidence="10 11">
    <name type="scientific">Parasedimentitalea maritima</name>
    <dbReference type="NCBI Taxonomy" id="2578117"/>
    <lineage>
        <taxon>Bacteria</taxon>
        <taxon>Pseudomonadati</taxon>
        <taxon>Pseudomonadota</taxon>
        <taxon>Alphaproteobacteria</taxon>
        <taxon>Rhodobacterales</taxon>
        <taxon>Paracoccaceae</taxon>
        <taxon>Parasedimentitalea</taxon>
    </lineage>
</organism>
<gene>
    <name evidence="10" type="ORF">GP644_23195</name>
</gene>
<evidence type="ECO:0000256" key="1">
    <source>
        <dbReference type="ARBA" id="ARBA00001966"/>
    </source>
</evidence>
<dbReference type="GO" id="GO:0046872">
    <property type="term" value="F:metal ion binding"/>
    <property type="evidence" value="ECO:0007669"/>
    <property type="project" value="UniProtKB-KW"/>
</dbReference>
<dbReference type="PROSITE" id="PS51332">
    <property type="entry name" value="B12_BINDING"/>
    <property type="match status" value="1"/>
</dbReference>
<evidence type="ECO:0000259" key="9">
    <source>
        <dbReference type="PROSITE" id="PS51918"/>
    </source>
</evidence>
<dbReference type="PANTHER" id="PTHR43409:SF7">
    <property type="entry name" value="BLL1977 PROTEIN"/>
    <property type="match status" value="1"/>
</dbReference>
<evidence type="ECO:0000313" key="11">
    <source>
        <dbReference type="Proteomes" id="UP000441586"/>
    </source>
</evidence>
<dbReference type="PANTHER" id="PTHR43409">
    <property type="entry name" value="ANAEROBIC MAGNESIUM-PROTOPORPHYRIN IX MONOMETHYL ESTER CYCLASE-RELATED"/>
    <property type="match status" value="1"/>
</dbReference>
<dbReference type="GO" id="GO:0051539">
    <property type="term" value="F:4 iron, 4 sulfur cluster binding"/>
    <property type="evidence" value="ECO:0007669"/>
    <property type="project" value="UniProtKB-KW"/>
</dbReference>
<feature type="domain" description="Radical SAM core" evidence="9">
    <location>
        <begin position="163"/>
        <end position="396"/>
    </location>
</feature>
<evidence type="ECO:0000256" key="5">
    <source>
        <dbReference type="ARBA" id="ARBA00022723"/>
    </source>
</evidence>
<sequence>MSLAAVLEDAGHTVEIFDPKRLFATRGFAAPDAAFVEAWATEICLSFPDLVGFTAYGLSFPFVVATAQAVRQRRPGLPILLGGPHATILAEEILQAFDCFDAVARYECETNISKIVDVFCAIADPSRLSGITFRDGDVVKSTPIEGSLIDMSNVPRPALHLYPIDARFRELPIEAGRGCPYDCTFCSTASFFQRRYRVKPNETLVAEMDWAHEAYGISSFNLNHDLFGLKRETLLNFCDRVKESGYSWSCSMRPDQVDAALGKRLRQAGCDEVYFGFETGSQRLQTEIKKKLNLTAVKRDFAGFVASGPRSTVSFITGFPNETIADLNATLDTIGHLVKLDPARIMAQLHMLTPEPGTELDRTHRDTRIDDFGPENTLIPFPEMVRAHPEIFSVFRHFPGLIPRMFVRQASIFVHELMPRLGYPLVVHLTEKVFDGRLSRFFEICRTIAEPSNAPADRLLDSMWRRLEDHLARQGPPYLREMIRFRSVSALMHRIEATLPEPESLEALELEVSADGWAIGTFSCNVLSLATRLSENPLVAQDALSDLNTPVSIACRRDACGEVRWLAPKGGFR</sequence>
<dbReference type="SFLD" id="SFLDG01123">
    <property type="entry name" value="methyltransferase_(Class_B)"/>
    <property type="match status" value="1"/>
</dbReference>
<dbReference type="GO" id="GO:0005829">
    <property type="term" value="C:cytosol"/>
    <property type="evidence" value="ECO:0007669"/>
    <property type="project" value="TreeGrafter"/>
</dbReference>
<keyword evidence="6" id="KW-0408">Iron</keyword>
<evidence type="ECO:0000256" key="4">
    <source>
        <dbReference type="ARBA" id="ARBA00022691"/>
    </source>
</evidence>